<keyword evidence="2" id="KW-1185">Reference proteome</keyword>
<proteinExistence type="predicted"/>
<evidence type="ECO:0000313" key="1">
    <source>
        <dbReference type="EMBL" id="KAF4461291.1"/>
    </source>
</evidence>
<comment type="caution">
    <text evidence="1">The sequence shown here is derived from an EMBL/GenBank/DDBJ whole genome shotgun (WGS) entry which is preliminary data.</text>
</comment>
<dbReference type="EMBL" id="JAADYS010001749">
    <property type="protein sequence ID" value="KAF4461291.1"/>
    <property type="molecule type" value="Genomic_DNA"/>
</dbReference>
<organism evidence="1 2">
    <name type="scientific">Fusarium albosuccineum</name>
    <dbReference type="NCBI Taxonomy" id="1237068"/>
    <lineage>
        <taxon>Eukaryota</taxon>
        <taxon>Fungi</taxon>
        <taxon>Dikarya</taxon>
        <taxon>Ascomycota</taxon>
        <taxon>Pezizomycotina</taxon>
        <taxon>Sordariomycetes</taxon>
        <taxon>Hypocreomycetidae</taxon>
        <taxon>Hypocreales</taxon>
        <taxon>Nectriaceae</taxon>
        <taxon>Fusarium</taxon>
        <taxon>Fusarium decemcellulare species complex</taxon>
    </lineage>
</organism>
<reference evidence="1 2" key="1">
    <citation type="submission" date="2020-01" db="EMBL/GenBank/DDBJ databases">
        <title>Identification and distribution of gene clusters putatively required for synthesis of sphingolipid metabolism inhibitors in phylogenetically diverse species of the filamentous fungus Fusarium.</title>
        <authorList>
            <person name="Kim H.-S."/>
            <person name="Busman M."/>
            <person name="Brown D.W."/>
            <person name="Divon H."/>
            <person name="Uhlig S."/>
            <person name="Proctor R.H."/>
        </authorList>
    </citation>
    <scope>NUCLEOTIDE SEQUENCE [LARGE SCALE GENOMIC DNA]</scope>
    <source>
        <strain evidence="1 2">NRRL 20459</strain>
    </source>
</reference>
<sequence>MFFQSWNSAVRQFHQDVLTALRQGGMEEEMAQIILKHIPAKWMAATNDDALDAALTELSALATKNS</sequence>
<name>A0A8H4L3E2_9HYPO</name>
<evidence type="ECO:0000313" key="2">
    <source>
        <dbReference type="Proteomes" id="UP000554235"/>
    </source>
</evidence>
<dbReference type="OrthoDB" id="5104132at2759"/>
<accession>A0A8H4L3E2</accession>
<gene>
    <name evidence="1" type="ORF">FALBO_11928</name>
</gene>
<dbReference type="AlphaFoldDB" id="A0A8H4L3E2"/>
<protein>
    <submittedName>
        <fullName evidence="1">Uncharacterized protein</fullName>
    </submittedName>
</protein>
<dbReference type="Proteomes" id="UP000554235">
    <property type="component" value="Unassembled WGS sequence"/>
</dbReference>